<evidence type="ECO:0000259" key="5">
    <source>
        <dbReference type="PROSITE" id="PS51884"/>
    </source>
</evidence>
<dbReference type="PROSITE" id="PS51884">
    <property type="entry name" value="CHAPLIN"/>
    <property type="match status" value="4"/>
</dbReference>
<feature type="chain" id="PRO_5015661043" evidence="4">
    <location>
        <begin position="29"/>
        <end position="378"/>
    </location>
</feature>
<evidence type="ECO:0000313" key="6">
    <source>
        <dbReference type="EMBL" id="PRX97890.1"/>
    </source>
</evidence>
<gene>
    <name evidence="6" type="ORF">CLV72_105242</name>
</gene>
<sequence length="378" mass="36536">MNKWAKSSAKLALLTAGFVALGAGISSADLEAETDGRGSILGGNQVVAPIDAAANISGNAVGLVGGSAGATADETGAAVFDDDEVDLETDGRGSILGGNQVAAPIDVAANVTGNAVSGVLSNAAATADESGAAVVHDSGDRYEDDADLELDTDGRGSIIGGNQIAAPVNAAANIAGNAVALVGGSAAATADDTGAAVLHDSGGWGGEEDVDLDTDGSGSIIGGNQIAAPIDVAANISGNAVSAVLSNAAATADETAAVVVDESGTWHRVAAPVHDSAGVLPEPAQGAVGTVSGLVSGTGLSETLPMSSPVDLHPGQNAVQTPLGGLDDLTTGLGQVAETAEVSDVAVTPQLQQEEPVTQLPTTDDLLGLLSLFGLGGV</sequence>
<dbReference type="GO" id="GO:0007155">
    <property type="term" value="P:cell adhesion"/>
    <property type="evidence" value="ECO:0007669"/>
    <property type="project" value="UniProtKB-KW"/>
</dbReference>
<evidence type="ECO:0000256" key="2">
    <source>
        <dbReference type="ARBA" id="ARBA00022889"/>
    </source>
</evidence>
<keyword evidence="7" id="KW-1185">Reference proteome</keyword>
<dbReference type="AlphaFoldDB" id="A0A2T0Q2E5"/>
<keyword evidence="2" id="KW-0130">Cell adhesion</keyword>
<evidence type="ECO:0000256" key="3">
    <source>
        <dbReference type="ARBA" id="ARBA00023087"/>
    </source>
</evidence>
<evidence type="ECO:0000256" key="4">
    <source>
        <dbReference type="SAM" id="SignalP"/>
    </source>
</evidence>
<feature type="domain" description="Chaplin" evidence="5">
    <location>
        <begin position="92"/>
        <end position="132"/>
    </location>
</feature>
<feature type="domain" description="Chaplin" evidence="5">
    <location>
        <begin position="217"/>
        <end position="257"/>
    </location>
</feature>
<keyword evidence="3" id="KW-0034">Amyloid</keyword>
<evidence type="ECO:0000256" key="1">
    <source>
        <dbReference type="ARBA" id="ARBA00022512"/>
    </source>
</evidence>
<comment type="caution">
    <text evidence="6">The sequence shown here is derived from an EMBL/GenBank/DDBJ whole genome shotgun (WGS) entry which is preliminary data.</text>
</comment>
<reference evidence="6 7" key="1">
    <citation type="submission" date="2018-03" db="EMBL/GenBank/DDBJ databases">
        <title>Genomic Encyclopedia of Archaeal and Bacterial Type Strains, Phase II (KMG-II): from individual species to whole genera.</title>
        <authorList>
            <person name="Goeker M."/>
        </authorList>
    </citation>
    <scope>NUCLEOTIDE SEQUENCE [LARGE SCALE GENOMIC DNA]</scope>
    <source>
        <strain evidence="6 7">DSM 45601</strain>
    </source>
</reference>
<feature type="domain" description="Chaplin" evidence="5">
    <location>
        <begin position="155"/>
        <end position="195"/>
    </location>
</feature>
<accession>A0A2T0Q2E5</accession>
<dbReference type="OrthoDB" id="3544424at2"/>
<dbReference type="RefSeq" id="WP_106247652.1">
    <property type="nucleotide sequence ID" value="NZ_PVZC01000005.1"/>
</dbReference>
<evidence type="ECO:0000313" key="7">
    <source>
        <dbReference type="Proteomes" id="UP000237846"/>
    </source>
</evidence>
<keyword evidence="1" id="KW-0964">Secreted</keyword>
<organism evidence="6 7">
    <name type="scientific">Allonocardiopsis opalescens</name>
    <dbReference type="NCBI Taxonomy" id="1144618"/>
    <lineage>
        <taxon>Bacteria</taxon>
        <taxon>Bacillati</taxon>
        <taxon>Actinomycetota</taxon>
        <taxon>Actinomycetes</taxon>
        <taxon>Streptosporangiales</taxon>
        <taxon>Allonocardiopsis</taxon>
    </lineage>
</organism>
<feature type="domain" description="Chaplin" evidence="5">
    <location>
        <begin position="37"/>
        <end position="77"/>
    </location>
</feature>
<keyword evidence="1" id="KW-0134">Cell wall</keyword>
<dbReference type="EMBL" id="PVZC01000005">
    <property type="protein sequence ID" value="PRX97890.1"/>
    <property type="molecule type" value="Genomic_DNA"/>
</dbReference>
<dbReference type="Proteomes" id="UP000237846">
    <property type="component" value="Unassembled WGS sequence"/>
</dbReference>
<name>A0A2T0Q2E5_9ACTN</name>
<protein>
    <submittedName>
        <fullName evidence="6">Small secreted domain DUF320</fullName>
    </submittedName>
</protein>
<feature type="signal peptide" evidence="4">
    <location>
        <begin position="1"/>
        <end position="28"/>
    </location>
</feature>
<dbReference type="InterPro" id="IPR005528">
    <property type="entry name" value="ChpA-H"/>
</dbReference>
<keyword evidence="4" id="KW-0732">Signal</keyword>
<proteinExistence type="predicted"/>